<evidence type="ECO:0000313" key="4">
    <source>
        <dbReference type="EMBL" id="KAF0512241.1"/>
    </source>
</evidence>
<dbReference type="Gene3D" id="4.10.240.10">
    <property type="entry name" value="Zn(2)-C6 fungal-type DNA-binding domain"/>
    <property type="match status" value="1"/>
</dbReference>
<dbReference type="OrthoDB" id="9986881at2759"/>
<evidence type="ECO:0000313" key="5">
    <source>
        <dbReference type="Proteomes" id="UP000439903"/>
    </source>
</evidence>
<keyword evidence="5" id="KW-1185">Reference proteome</keyword>
<dbReference type="PANTHER" id="PTHR31668">
    <property type="entry name" value="GLUCOSE TRANSPORT TRANSCRIPTION REGULATOR RGT1-RELATED-RELATED"/>
    <property type="match status" value="1"/>
</dbReference>
<feature type="region of interest" description="Disordered" evidence="2">
    <location>
        <begin position="1"/>
        <end position="20"/>
    </location>
</feature>
<accession>A0A8H4AM42</accession>
<dbReference type="PROSITE" id="PS50048">
    <property type="entry name" value="ZN2_CY6_FUNGAL_2"/>
    <property type="match status" value="1"/>
</dbReference>
<gene>
    <name evidence="4" type="ORF">F8M41_018034</name>
</gene>
<keyword evidence="4" id="KW-0238">DNA-binding</keyword>
<dbReference type="InterPro" id="IPR001138">
    <property type="entry name" value="Zn2Cys6_DnaBD"/>
</dbReference>
<dbReference type="CDD" id="cd00067">
    <property type="entry name" value="GAL4"/>
    <property type="match status" value="1"/>
</dbReference>
<dbReference type="PANTHER" id="PTHR31668:SF24">
    <property type="entry name" value="TRANSCRIPTION FACTOR, PUTATIVE-RELATED"/>
    <property type="match status" value="1"/>
</dbReference>
<name>A0A8H4AM42_GIGMA</name>
<dbReference type="InterPro" id="IPR050797">
    <property type="entry name" value="Carb_Metab_Trans_Reg"/>
</dbReference>
<dbReference type="GO" id="GO:0003677">
    <property type="term" value="F:DNA binding"/>
    <property type="evidence" value="ECO:0007669"/>
    <property type="project" value="UniProtKB-KW"/>
</dbReference>
<dbReference type="SUPFAM" id="SSF57701">
    <property type="entry name" value="Zn2/Cys6 DNA-binding domain"/>
    <property type="match status" value="1"/>
</dbReference>
<dbReference type="EMBL" id="WTPW01000428">
    <property type="protein sequence ID" value="KAF0512241.1"/>
    <property type="molecule type" value="Genomic_DNA"/>
</dbReference>
<dbReference type="Pfam" id="PF00172">
    <property type="entry name" value="Zn_clus"/>
    <property type="match status" value="1"/>
</dbReference>
<proteinExistence type="predicted"/>
<evidence type="ECO:0000259" key="3">
    <source>
        <dbReference type="PROSITE" id="PS50048"/>
    </source>
</evidence>
<protein>
    <submittedName>
        <fullName evidence="4">Zn2-C6 fungal-type DNA-binding domain</fullName>
    </submittedName>
</protein>
<organism evidence="4 5">
    <name type="scientific">Gigaspora margarita</name>
    <dbReference type="NCBI Taxonomy" id="4874"/>
    <lineage>
        <taxon>Eukaryota</taxon>
        <taxon>Fungi</taxon>
        <taxon>Fungi incertae sedis</taxon>
        <taxon>Mucoromycota</taxon>
        <taxon>Glomeromycotina</taxon>
        <taxon>Glomeromycetes</taxon>
        <taxon>Diversisporales</taxon>
        <taxon>Gigasporaceae</taxon>
        <taxon>Gigaspora</taxon>
    </lineage>
</organism>
<dbReference type="Proteomes" id="UP000439903">
    <property type="component" value="Unassembled WGS sequence"/>
</dbReference>
<comment type="caution">
    <text evidence="4">The sequence shown here is derived from an EMBL/GenBank/DDBJ whole genome shotgun (WGS) entry which is preliminary data.</text>
</comment>
<evidence type="ECO:0000256" key="2">
    <source>
        <dbReference type="SAM" id="MobiDB-lite"/>
    </source>
</evidence>
<evidence type="ECO:0000256" key="1">
    <source>
        <dbReference type="ARBA" id="ARBA00023242"/>
    </source>
</evidence>
<dbReference type="GO" id="GO:0000981">
    <property type="term" value="F:DNA-binding transcription factor activity, RNA polymerase II-specific"/>
    <property type="evidence" value="ECO:0007669"/>
    <property type="project" value="InterPro"/>
</dbReference>
<feature type="domain" description="Zn(2)-C6 fungal-type" evidence="3">
    <location>
        <begin position="23"/>
        <end position="52"/>
    </location>
</feature>
<sequence length="171" mass="20191">MSFLHQERHQRRRQQRGPYTTKACTNCQQKHAKCSGEATCKRCTQHNLVCTFNDSGKKRGPKKNGKHPEQVYVLNGPENDFNGISMLSSVIPNYEQGYISTLSFPSEYLQRQPDNFEHSHYSNFYEDQNIYVPQEIRPISYQTYTDTRYIIDNTYISNNFFLYDNLFFDNN</sequence>
<dbReference type="AlphaFoldDB" id="A0A8H4AM42"/>
<dbReference type="InterPro" id="IPR036864">
    <property type="entry name" value="Zn2-C6_fun-type_DNA-bd_sf"/>
</dbReference>
<reference evidence="4 5" key="1">
    <citation type="journal article" date="2019" name="Environ. Microbiol.">
        <title>At the nexus of three kingdoms: the genome of the mycorrhizal fungus Gigaspora margarita provides insights into plant, endobacterial and fungal interactions.</title>
        <authorList>
            <person name="Venice F."/>
            <person name="Ghignone S."/>
            <person name="Salvioli di Fossalunga A."/>
            <person name="Amselem J."/>
            <person name="Novero M."/>
            <person name="Xianan X."/>
            <person name="Sedzielewska Toro K."/>
            <person name="Morin E."/>
            <person name="Lipzen A."/>
            <person name="Grigoriev I.V."/>
            <person name="Henrissat B."/>
            <person name="Martin F.M."/>
            <person name="Bonfante P."/>
        </authorList>
    </citation>
    <scope>NUCLEOTIDE SEQUENCE [LARGE SCALE GENOMIC DNA]</scope>
    <source>
        <strain evidence="4 5">BEG34</strain>
    </source>
</reference>
<dbReference type="GO" id="GO:0008270">
    <property type="term" value="F:zinc ion binding"/>
    <property type="evidence" value="ECO:0007669"/>
    <property type="project" value="InterPro"/>
</dbReference>
<dbReference type="SMART" id="SM00066">
    <property type="entry name" value="GAL4"/>
    <property type="match status" value="1"/>
</dbReference>
<keyword evidence="1" id="KW-0539">Nucleus</keyword>